<gene>
    <name evidence="1" type="ORF">LAESUDRAFT_729618</name>
</gene>
<evidence type="ECO:0000313" key="1">
    <source>
        <dbReference type="EMBL" id="KZT03103.1"/>
    </source>
</evidence>
<proteinExistence type="predicted"/>
<sequence>MRSLRSARAAFFPLSCWWPFVSRAVGFPFSEDTSGSSDQELCLPTPSLSCLLVALLWFSSAQSASLGADTPFNRVIYHWTFGLQECHCEPAAGYIEPLDAFQRQDPGTAFRNSVCICRYKQYN</sequence>
<protein>
    <submittedName>
        <fullName evidence="1">Uncharacterized protein</fullName>
    </submittedName>
</protein>
<evidence type="ECO:0000313" key="2">
    <source>
        <dbReference type="Proteomes" id="UP000076871"/>
    </source>
</evidence>
<dbReference type="EMBL" id="KV427647">
    <property type="protein sequence ID" value="KZT03103.1"/>
    <property type="molecule type" value="Genomic_DNA"/>
</dbReference>
<name>A0A165CMY1_9APHY</name>
<dbReference type="RefSeq" id="XP_040760843.1">
    <property type="nucleotide sequence ID" value="XM_040909670.1"/>
</dbReference>
<dbReference type="GeneID" id="63826699"/>
<keyword evidence="2" id="KW-1185">Reference proteome</keyword>
<dbReference type="InParanoid" id="A0A165CMY1"/>
<reference evidence="1 2" key="1">
    <citation type="journal article" date="2016" name="Mol. Biol. Evol.">
        <title>Comparative Genomics of Early-Diverging Mushroom-Forming Fungi Provides Insights into the Origins of Lignocellulose Decay Capabilities.</title>
        <authorList>
            <person name="Nagy L.G."/>
            <person name="Riley R."/>
            <person name="Tritt A."/>
            <person name="Adam C."/>
            <person name="Daum C."/>
            <person name="Floudas D."/>
            <person name="Sun H."/>
            <person name="Yadav J.S."/>
            <person name="Pangilinan J."/>
            <person name="Larsson K.H."/>
            <person name="Matsuura K."/>
            <person name="Barry K."/>
            <person name="Labutti K."/>
            <person name="Kuo R."/>
            <person name="Ohm R.A."/>
            <person name="Bhattacharya S.S."/>
            <person name="Shirouzu T."/>
            <person name="Yoshinaga Y."/>
            <person name="Martin F.M."/>
            <person name="Grigoriev I.V."/>
            <person name="Hibbett D.S."/>
        </authorList>
    </citation>
    <scope>NUCLEOTIDE SEQUENCE [LARGE SCALE GENOMIC DNA]</scope>
    <source>
        <strain evidence="1 2">93-53</strain>
    </source>
</reference>
<organism evidence="1 2">
    <name type="scientific">Laetiporus sulphureus 93-53</name>
    <dbReference type="NCBI Taxonomy" id="1314785"/>
    <lineage>
        <taxon>Eukaryota</taxon>
        <taxon>Fungi</taxon>
        <taxon>Dikarya</taxon>
        <taxon>Basidiomycota</taxon>
        <taxon>Agaricomycotina</taxon>
        <taxon>Agaricomycetes</taxon>
        <taxon>Polyporales</taxon>
        <taxon>Laetiporus</taxon>
    </lineage>
</organism>
<accession>A0A165CMY1</accession>
<dbReference type="AlphaFoldDB" id="A0A165CMY1"/>
<dbReference type="Proteomes" id="UP000076871">
    <property type="component" value="Unassembled WGS sequence"/>
</dbReference>